<reference evidence="3" key="1">
    <citation type="submission" date="2021-02" db="EMBL/GenBank/DDBJ databases">
        <authorList>
            <person name="Nowell W R."/>
        </authorList>
    </citation>
    <scope>NUCLEOTIDE SEQUENCE</scope>
</reference>
<dbReference type="Proteomes" id="UP000663838">
    <property type="component" value="Unassembled WGS sequence"/>
</dbReference>
<evidence type="ECO:0000313" key="4">
    <source>
        <dbReference type="EMBL" id="CAF4680972.1"/>
    </source>
</evidence>
<dbReference type="Proteomes" id="UP000663848">
    <property type="component" value="Unassembled WGS sequence"/>
</dbReference>
<proteinExistence type="predicted"/>
<dbReference type="EMBL" id="CAJOBP010000942">
    <property type="protein sequence ID" value="CAF4237969.1"/>
    <property type="molecule type" value="Genomic_DNA"/>
</dbReference>
<evidence type="ECO:0000313" key="2">
    <source>
        <dbReference type="EMBL" id="CAF4378335.1"/>
    </source>
</evidence>
<sequence>MVSLKVQIEYTSLFSAVQNLLYHMGLKYSRPSPCYHGYASLPPSKRPCCPFQPMFAIRTRAVPIKFEQRRCTSPRRES</sequence>
<dbReference type="EMBL" id="CAJOBR010002426">
    <property type="protein sequence ID" value="CAF4680972.1"/>
    <property type="molecule type" value="Genomic_DNA"/>
</dbReference>
<comment type="caution">
    <text evidence="3">The sequence shown here is derived from an EMBL/GenBank/DDBJ whole genome shotgun (WGS) entry which is preliminary data.</text>
</comment>
<protein>
    <submittedName>
        <fullName evidence="3">Uncharacterized protein</fullName>
    </submittedName>
</protein>
<dbReference type="Proteomes" id="UP000663873">
    <property type="component" value="Unassembled WGS sequence"/>
</dbReference>
<organism evidence="3 5">
    <name type="scientific">Rotaria socialis</name>
    <dbReference type="NCBI Taxonomy" id="392032"/>
    <lineage>
        <taxon>Eukaryota</taxon>
        <taxon>Metazoa</taxon>
        <taxon>Spiralia</taxon>
        <taxon>Gnathifera</taxon>
        <taxon>Rotifera</taxon>
        <taxon>Eurotatoria</taxon>
        <taxon>Bdelloidea</taxon>
        <taxon>Philodinida</taxon>
        <taxon>Philodinidae</taxon>
        <taxon>Rotaria</taxon>
    </lineage>
</organism>
<evidence type="ECO:0000313" key="3">
    <source>
        <dbReference type="EMBL" id="CAF4612762.1"/>
    </source>
</evidence>
<gene>
    <name evidence="4" type="ORF">QYT958_LOCUS16619</name>
    <name evidence="3" type="ORF">TOA249_LOCUS11415</name>
    <name evidence="2" type="ORF">TSG867_LOCUS11392</name>
    <name evidence="1" type="ORF">UJA718_LOCUS8755</name>
</gene>
<dbReference type="Proteomes" id="UP000663862">
    <property type="component" value="Unassembled WGS sequence"/>
</dbReference>
<evidence type="ECO:0000313" key="5">
    <source>
        <dbReference type="Proteomes" id="UP000663838"/>
    </source>
</evidence>
<evidence type="ECO:0000313" key="6">
    <source>
        <dbReference type="Proteomes" id="UP000663873"/>
    </source>
</evidence>
<dbReference type="AlphaFoldDB" id="A0A821CX88"/>
<dbReference type="EMBL" id="CAJOBS010000619">
    <property type="protein sequence ID" value="CAF4612762.1"/>
    <property type="molecule type" value="Genomic_DNA"/>
</dbReference>
<keyword evidence="6" id="KW-1185">Reference proteome</keyword>
<dbReference type="EMBL" id="CAJOBQ010000548">
    <property type="protein sequence ID" value="CAF4378335.1"/>
    <property type="molecule type" value="Genomic_DNA"/>
</dbReference>
<accession>A0A821CX88</accession>
<evidence type="ECO:0000313" key="1">
    <source>
        <dbReference type="EMBL" id="CAF4237969.1"/>
    </source>
</evidence>
<name>A0A821CX88_9BILA</name>